<sequence length="179" mass="19647">MNQNSPDPTLTPDPASAAAAQRLGEQMKGLHRYVSGQLMRAMQDQLQGDDMSFSQMTALHQLRAHAALSIGGLADLTGLSLPAASHLTDRLVQRGFAERRENPDDRRAKLLALTADGHAFLDSMDRRFNETYQQVFGRVSRHVIEAAADNVAAVMAELHAQDARHQPNDPARPTPEDTE</sequence>
<dbReference type="Pfam" id="PF12802">
    <property type="entry name" value="MarR_2"/>
    <property type="match status" value="1"/>
</dbReference>
<organism evidence="2 3">
    <name type="scientific">Deinococcus aquaticus</name>
    <dbReference type="NCBI Taxonomy" id="328692"/>
    <lineage>
        <taxon>Bacteria</taxon>
        <taxon>Thermotogati</taxon>
        <taxon>Deinococcota</taxon>
        <taxon>Deinococci</taxon>
        <taxon>Deinococcales</taxon>
        <taxon>Deinococcaceae</taxon>
        <taxon>Deinococcus</taxon>
    </lineage>
</organism>
<evidence type="ECO:0000259" key="1">
    <source>
        <dbReference type="PROSITE" id="PS50995"/>
    </source>
</evidence>
<dbReference type="InterPro" id="IPR039422">
    <property type="entry name" value="MarR/SlyA-like"/>
</dbReference>
<dbReference type="RefSeq" id="WP_273991140.1">
    <property type="nucleotide sequence ID" value="NZ_BAABQT010000008.1"/>
</dbReference>
<name>A0ABY7V587_9DEIO</name>
<accession>A0ABY7V587</accession>
<dbReference type="InterPro" id="IPR036390">
    <property type="entry name" value="WH_DNA-bd_sf"/>
</dbReference>
<evidence type="ECO:0000313" key="3">
    <source>
        <dbReference type="Proteomes" id="UP001217044"/>
    </source>
</evidence>
<keyword evidence="2" id="KW-0614">Plasmid</keyword>
<keyword evidence="3" id="KW-1185">Reference proteome</keyword>
<evidence type="ECO:0000313" key="2">
    <source>
        <dbReference type="EMBL" id="WDA60361.1"/>
    </source>
</evidence>
<dbReference type="SUPFAM" id="SSF46785">
    <property type="entry name" value="Winged helix' DNA-binding domain"/>
    <property type="match status" value="1"/>
</dbReference>
<dbReference type="Gene3D" id="1.10.10.10">
    <property type="entry name" value="Winged helix-like DNA-binding domain superfamily/Winged helix DNA-binding domain"/>
    <property type="match status" value="1"/>
</dbReference>
<dbReference type="InterPro" id="IPR000835">
    <property type="entry name" value="HTH_MarR-typ"/>
</dbReference>
<dbReference type="PRINTS" id="PR00598">
    <property type="entry name" value="HTHMARR"/>
</dbReference>
<dbReference type="EMBL" id="CP115166">
    <property type="protein sequence ID" value="WDA60361.1"/>
    <property type="molecule type" value="Genomic_DNA"/>
</dbReference>
<dbReference type="InterPro" id="IPR036388">
    <property type="entry name" value="WH-like_DNA-bd_sf"/>
</dbReference>
<geneLocation type="plasmid" evidence="2 3">
    <name>pDATS01</name>
</geneLocation>
<dbReference type="SMART" id="SM00347">
    <property type="entry name" value="HTH_MARR"/>
    <property type="match status" value="1"/>
</dbReference>
<dbReference type="Proteomes" id="UP001217044">
    <property type="component" value="Plasmid pDATS01"/>
</dbReference>
<proteinExistence type="predicted"/>
<gene>
    <name evidence="2" type="ORF">M8445_15200</name>
</gene>
<feature type="domain" description="HTH marR-type" evidence="1">
    <location>
        <begin position="20"/>
        <end position="160"/>
    </location>
</feature>
<protein>
    <submittedName>
        <fullName evidence="2">MarR family transcriptional regulator</fullName>
    </submittedName>
</protein>
<dbReference type="PANTHER" id="PTHR33164:SF43">
    <property type="entry name" value="HTH-TYPE TRANSCRIPTIONAL REPRESSOR YETL"/>
    <property type="match status" value="1"/>
</dbReference>
<reference evidence="2 3" key="1">
    <citation type="submission" date="2022-12" db="EMBL/GenBank/DDBJ databases">
        <title>Genome Sequence of Deinococcus aquaticus Type Strain PB314.</title>
        <authorList>
            <person name="Albert C."/>
            <person name="Hill J."/>
            <person name="Boren L."/>
            <person name="Scholz-Ng S."/>
            <person name="Fatema N."/>
            <person name="Grosso R."/>
            <person name="Soboslay E."/>
            <person name="Tuohy J."/>
        </authorList>
    </citation>
    <scope>NUCLEOTIDE SEQUENCE [LARGE SCALE GENOMIC DNA]</scope>
    <source>
        <strain evidence="2 3">PB-314</strain>
        <plasmid evidence="2 3">pDATS01</plasmid>
    </source>
</reference>
<dbReference type="PROSITE" id="PS50995">
    <property type="entry name" value="HTH_MARR_2"/>
    <property type="match status" value="1"/>
</dbReference>
<dbReference type="PANTHER" id="PTHR33164">
    <property type="entry name" value="TRANSCRIPTIONAL REGULATOR, MARR FAMILY"/>
    <property type="match status" value="1"/>
</dbReference>